<dbReference type="EMBL" id="JAMFLX010000001">
    <property type="protein sequence ID" value="MCL6268548.1"/>
    <property type="molecule type" value="Genomic_DNA"/>
</dbReference>
<gene>
    <name evidence="3" type="ORF">M3P05_01095</name>
</gene>
<dbReference type="Gene3D" id="3.40.50.2300">
    <property type="match status" value="1"/>
</dbReference>
<organism evidence="3 4">
    <name type="scientific">Parendozoicomonas callyspongiae</name>
    <dbReference type="NCBI Taxonomy" id="2942213"/>
    <lineage>
        <taxon>Bacteria</taxon>
        <taxon>Pseudomonadati</taxon>
        <taxon>Pseudomonadota</taxon>
        <taxon>Gammaproteobacteria</taxon>
        <taxon>Oceanospirillales</taxon>
        <taxon>Endozoicomonadaceae</taxon>
        <taxon>Parendozoicomonas</taxon>
    </lineage>
</organism>
<dbReference type="Pfam" id="PF21155">
    <property type="entry name" value="VpsT-like_REC"/>
    <property type="match status" value="1"/>
</dbReference>
<dbReference type="InterPro" id="IPR036388">
    <property type="entry name" value="WH-like_DNA-bd_sf"/>
</dbReference>
<dbReference type="InterPro" id="IPR049151">
    <property type="entry name" value="CsgD-like_REC"/>
</dbReference>
<dbReference type="InterPro" id="IPR016032">
    <property type="entry name" value="Sig_transdc_resp-reg_C-effctor"/>
</dbReference>
<name>A0ABT0PAY7_9GAMM</name>
<dbReference type="PROSITE" id="PS00622">
    <property type="entry name" value="HTH_LUXR_1"/>
    <property type="match status" value="1"/>
</dbReference>
<dbReference type="InterPro" id="IPR039420">
    <property type="entry name" value="WalR-like"/>
</dbReference>
<dbReference type="Gene3D" id="1.10.10.10">
    <property type="entry name" value="Winged helix-like DNA-binding domain superfamily/Winged helix DNA-binding domain"/>
    <property type="match status" value="1"/>
</dbReference>
<dbReference type="PRINTS" id="PR00038">
    <property type="entry name" value="HTHLUXR"/>
</dbReference>
<dbReference type="InterPro" id="IPR000792">
    <property type="entry name" value="Tscrpt_reg_LuxR_C"/>
</dbReference>
<keyword evidence="4" id="KW-1185">Reference proteome</keyword>
<protein>
    <submittedName>
        <fullName evidence="3">LuxR C-terminal-related transcriptional regulator</fullName>
    </submittedName>
</protein>
<dbReference type="SMART" id="SM00421">
    <property type="entry name" value="HTH_LUXR"/>
    <property type="match status" value="1"/>
</dbReference>
<reference evidence="3 4" key="1">
    <citation type="submission" date="2022-05" db="EMBL/GenBank/DDBJ databases">
        <authorList>
            <person name="Park J.-S."/>
        </authorList>
    </citation>
    <scope>NUCLEOTIDE SEQUENCE [LARGE SCALE GENOMIC DNA]</scope>
    <source>
        <strain evidence="3 4">2012CJ34-2</strain>
    </source>
</reference>
<evidence type="ECO:0000313" key="3">
    <source>
        <dbReference type="EMBL" id="MCL6268548.1"/>
    </source>
</evidence>
<dbReference type="Pfam" id="PF00196">
    <property type="entry name" value="GerE"/>
    <property type="match status" value="1"/>
</dbReference>
<evidence type="ECO:0000313" key="4">
    <source>
        <dbReference type="Proteomes" id="UP001203338"/>
    </source>
</evidence>
<dbReference type="RefSeq" id="WP_249697381.1">
    <property type="nucleotide sequence ID" value="NZ_JAMFLX010000001.1"/>
</dbReference>
<keyword evidence="1" id="KW-0238">DNA-binding</keyword>
<proteinExistence type="predicted"/>
<accession>A0ABT0PAY7</accession>
<feature type="domain" description="HTH luxR-type" evidence="2">
    <location>
        <begin position="148"/>
        <end position="213"/>
    </location>
</feature>
<dbReference type="SUPFAM" id="SSF46894">
    <property type="entry name" value="C-terminal effector domain of the bipartite response regulators"/>
    <property type="match status" value="1"/>
</dbReference>
<dbReference type="PANTHER" id="PTHR43214">
    <property type="entry name" value="TWO-COMPONENT RESPONSE REGULATOR"/>
    <property type="match status" value="1"/>
</dbReference>
<evidence type="ECO:0000259" key="2">
    <source>
        <dbReference type="PROSITE" id="PS50043"/>
    </source>
</evidence>
<comment type="caution">
    <text evidence="3">The sequence shown here is derived from an EMBL/GenBank/DDBJ whole genome shotgun (WGS) entry which is preliminary data.</text>
</comment>
<sequence>MVSSVYLLTKKNLQASVLEKSLSHEFVAFTLPPSLIESNLGALSGHIVLVDKASLGCDEFTRILQHISESVEDVTVALINTKKDQDMQIISDCKVIKGVFYEDDSFETLVKGIYRMMDGEYWLSRKIMSELLEQHRKIESDQFEDMIADARLDELTPRELEILKLVSTGASNTLIADKVCLSKNTVKTHLTNLYRKLDINNRTQATIWVKENLPGSSAGVG</sequence>
<dbReference type="Proteomes" id="UP001203338">
    <property type="component" value="Unassembled WGS sequence"/>
</dbReference>
<dbReference type="PROSITE" id="PS50043">
    <property type="entry name" value="HTH_LUXR_2"/>
    <property type="match status" value="1"/>
</dbReference>
<evidence type="ECO:0000256" key="1">
    <source>
        <dbReference type="ARBA" id="ARBA00023125"/>
    </source>
</evidence>
<dbReference type="PANTHER" id="PTHR43214:SF38">
    <property type="entry name" value="NITRATE_NITRITE RESPONSE REGULATOR PROTEIN NARL"/>
    <property type="match status" value="1"/>
</dbReference>
<dbReference type="CDD" id="cd06170">
    <property type="entry name" value="LuxR_C_like"/>
    <property type="match status" value="1"/>
</dbReference>